<evidence type="ECO:0000256" key="5">
    <source>
        <dbReference type="ARBA" id="ARBA00022692"/>
    </source>
</evidence>
<protein>
    <submittedName>
        <fullName evidence="14">Putative membrane protein</fullName>
    </submittedName>
</protein>
<evidence type="ECO:0000256" key="10">
    <source>
        <dbReference type="ARBA" id="ARBA00023136"/>
    </source>
</evidence>
<feature type="transmembrane region" description="Helical" evidence="13">
    <location>
        <begin position="20"/>
        <end position="42"/>
    </location>
</feature>
<dbReference type="GO" id="GO:0005267">
    <property type="term" value="F:potassium channel activity"/>
    <property type="evidence" value="ECO:0007669"/>
    <property type="project" value="UniProtKB-KW"/>
</dbReference>
<keyword evidence="3" id="KW-0813">Transport</keyword>
<evidence type="ECO:0000256" key="13">
    <source>
        <dbReference type="SAM" id="Phobius"/>
    </source>
</evidence>
<evidence type="ECO:0000256" key="8">
    <source>
        <dbReference type="ARBA" id="ARBA00022989"/>
    </source>
</evidence>
<organism evidence="14 15">
    <name type="scientific">Chiayiivirga flava</name>
    <dbReference type="NCBI Taxonomy" id="659595"/>
    <lineage>
        <taxon>Bacteria</taxon>
        <taxon>Pseudomonadati</taxon>
        <taxon>Pseudomonadota</taxon>
        <taxon>Gammaproteobacteria</taxon>
        <taxon>Lysobacterales</taxon>
        <taxon>Lysobacteraceae</taxon>
        <taxon>Chiayiivirga</taxon>
    </lineage>
</organism>
<proteinExistence type="inferred from homology"/>
<evidence type="ECO:0000256" key="4">
    <source>
        <dbReference type="ARBA" id="ARBA00022538"/>
    </source>
</evidence>
<dbReference type="RefSeq" id="WP_183960553.1">
    <property type="nucleotide sequence ID" value="NZ_JACHHP010000002.1"/>
</dbReference>
<evidence type="ECO:0000256" key="2">
    <source>
        <dbReference type="ARBA" id="ARBA00006920"/>
    </source>
</evidence>
<feature type="transmembrane region" description="Helical" evidence="13">
    <location>
        <begin position="214"/>
        <end position="235"/>
    </location>
</feature>
<evidence type="ECO:0000256" key="7">
    <source>
        <dbReference type="ARBA" id="ARBA00022958"/>
    </source>
</evidence>
<keyword evidence="8 13" id="KW-1133">Transmembrane helix</keyword>
<keyword evidence="4" id="KW-0633">Potassium transport</keyword>
<evidence type="ECO:0000256" key="3">
    <source>
        <dbReference type="ARBA" id="ARBA00022448"/>
    </source>
</evidence>
<keyword evidence="6" id="KW-0631">Potassium channel</keyword>
<dbReference type="InterPro" id="IPR010617">
    <property type="entry name" value="TMEM175-like"/>
</dbReference>
<evidence type="ECO:0000313" key="15">
    <source>
        <dbReference type="Proteomes" id="UP000521199"/>
    </source>
</evidence>
<comment type="catalytic activity">
    <reaction evidence="12">
        <text>K(+)(in) = K(+)(out)</text>
        <dbReference type="Rhea" id="RHEA:29463"/>
        <dbReference type="ChEBI" id="CHEBI:29103"/>
    </reaction>
</comment>
<reference evidence="14 15" key="1">
    <citation type="submission" date="2020-08" db="EMBL/GenBank/DDBJ databases">
        <title>Genomic Encyclopedia of Type Strains, Phase IV (KMG-IV): sequencing the most valuable type-strain genomes for metagenomic binning, comparative biology and taxonomic classification.</title>
        <authorList>
            <person name="Goeker M."/>
        </authorList>
    </citation>
    <scope>NUCLEOTIDE SEQUENCE [LARGE SCALE GENOMIC DNA]</scope>
    <source>
        <strain evidence="14 15">DSM 24163</strain>
    </source>
</reference>
<dbReference type="AlphaFoldDB" id="A0A7W8D765"/>
<evidence type="ECO:0000256" key="6">
    <source>
        <dbReference type="ARBA" id="ARBA00022826"/>
    </source>
</evidence>
<evidence type="ECO:0000256" key="12">
    <source>
        <dbReference type="ARBA" id="ARBA00034430"/>
    </source>
</evidence>
<gene>
    <name evidence="14" type="ORF">HNQ52_001579</name>
</gene>
<feature type="transmembrane region" description="Helical" evidence="13">
    <location>
        <begin position="92"/>
        <end position="116"/>
    </location>
</feature>
<dbReference type="EMBL" id="JACHHP010000002">
    <property type="protein sequence ID" value="MBB5208050.1"/>
    <property type="molecule type" value="Genomic_DNA"/>
</dbReference>
<evidence type="ECO:0000256" key="9">
    <source>
        <dbReference type="ARBA" id="ARBA00023065"/>
    </source>
</evidence>
<feature type="transmembrane region" description="Helical" evidence="13">
    <location>
        <begin position="54"/>
        <end position="72"/>
    </location>
</feature>
<dbReference type="Pfam" id="PF06736">
    <property type="entry name" value="TMEM175"/>
    <property type="match status" value="1"/>
</dbReference>
<comment type="caution">
    <text evidence="14">The sequence shown here is derived from an EMBL/GenBank/DDBJ whole genome shotgun (WGS) entry which is preliminary data.</text>
</comment>
<comment type="subcellular location">
    <subcellularLocation>
        <location evidence="1">Membrane</location>
        <topology evidence="1">Multi-pass membrane protein</topology>
    </subcellularLocation>
</comment>
<keyword evidence="15" id="KW-1185">Reference proteome</keyword>
<comment type="similarity">
    <text evidence="2">Belongs to the TMEM175 family.</text>
</comment>
<feature type="transmembrane region" description="Helical" evidence="13">
    <location>
        <begin position="182"/>
        <end position="202"/>
    </location>
</feature>
<keyword evidence="5 13" id="KW-0812">Transmembrane</keyword>
<accession>A0A7W8D765</accession>
<dbReference type="Proteomes" id="UP000521199">
    <property type="component" value="Unassembled WGS sequence"/>
</dbReference>
<dbReference type="GO" id="GO:0016020">
    <property type="term" value="C:membrane"/>
    <property type="evidence" value="ECO:0007669"/>
    <property type="project" value="UniProtKB-SubCell"/>
</dbReference>
<evidence type="ECO:0000256" key="1">
    <source>
        <dbReference type="ARBA" id="ARBA00004141"/>
    </source>
</evidence>
<dbReference type="GO" id="GO:0015252">
    <property type="term" value="F:proton channel activity"/>
    <property type="evidence" value="ECO:0007669"/>
    <property type="project" value="InterPro"/>
</dbReference>
<feature type="transmembrane region" description="Helical" evidence="13">
    <location>
        <begin position="136"/>
        <end position="157"/>
    </location>
</feature>
<sequence>MDDLASRPAFRLRGAQITRLETFVDAAFAFAATMLVIAFDALPQTFAELYDALRRVPTFVLCFALLMLFWLAHNRWSRRFGLEDTWSTLLSLALVLIVMIYMYPLRMIISGALHLFSGGWVPEELAFTPGGEAIELQLAFMVYSVGFGLLALLVVLLNRHALRHAETLALSPYERAETRTEIGVHGIMAASAVLSVAVSAGFLLGTSGGDRMQWYHALPMWVYCLLSIAIPVYAVRRDRLKHGLSAADARPAPEP</sequence>
<evidence type="ECO:0000313" key="14">
    <source>
        <dbReference type="EMBL" id="MBB5208050.1"/>
    </source>
</evidence>
<keyword evidence="9" id="KW-0406">Ion transport</keyword>
<keyword evidence="11" id="KW-0407">Ion channel</keyword>
<keyword evidence="10 13" id="KW-0472">Membrane</keyword>
<keyword evidence="7" id="KW-0630">Potassium</keyword>
<name>A0A7W8D765_9GAMM</name>
<evidence type="ECO:0000256" key="11">
    <source>
        <dbReference type="ARBA" id="ARBA00023303"/>
    </source>
</evidence>